<dbReference type="EMBL" id="JADHQC010000009">
    <property type="protein sequence ID" value="MBL6811704.1"/>
    <property type="molecule type" value="Genomic_DNA"/>
</dbReference>
<organism evidence="16 17">
    <name type="scientific">SAR86 cluster bacterium</name>
    <dbReference type="NCBI Taxonomy" id="2030880"/>
    <lineage>
        <taxon>Bacteria</taxon>
        <taxon>Pseudomonadati</taxon>
        <taxon>Pseudomonadota</taxon>
        <taxon>Gammaproteobacteria</taxon>
        <taxon>SAR86 cluster</taxon>
    </lineage>
</organism>
<dbReference type="InterPro" id="IPR036286">
    <property type="entry name" value="LexA/Signal_pep-like_sf"/>
</dbReference>
<dbReference type="GO" id="GO:0006281">
    <property type="term" value="P:DNA repair"/>
    <property type="evidence" value="ECO:0007669"/>
    <property type="project" value="UniProtKB-UniRule"/>
</dbReference>
<dbReference type="GO" id="GO:0003677">
    <property type="term" value="F:DNA binding"/>
    <property type="evidence" value="ECO:0007669"/>
    <property type="project" value="UniProtKB-UniRule"/>
</dbReference>
<accession>A0A937HWI9</accession>
<evidence type="ECO:0000313" key="16">
    <source>
        <dbReference type="EMBL" id="MBL6811704.1"/>
    </source>
</evidence>
<evidence type="ECO:0000256" key="3">
    <source>
        <dbReference type="ARBA" id="ARBA00022705"/>
    </source>
</evidence>
<dbReference type="InterPro" id="IPR036390">
    <property type="entry name" value="WH_DNA-bd_sf"/>
</dbReference>
<dbReference type="PANTHER" id="PTHR33516">
    <property type="entry name" value="LEXA REPRESSOR"/>
    <property type="match status" value="1"/>
</dbReference>
<feature type="DNA-binding region" description="H-T-H motif" evidence="12">
    <location>
        <begin position="28"/>
        <end position="48"/>
    </location>
</feature>
<evidence type="ECO:0000256" key="8">
    <source>
        <dbReference type="ARBA" id="ARBA00023125"/>
    </source>
</evidence>
<evidence type="ECO:0000256" key="11">
    <source>
        <dbReference type="ARBA" id="ARBA00023236"/>
    </source>
</evidence>
<keyword evidence="6 12" id="KW-0068">Autocatalytic cleavage</keyword>
<evidence type="ECO:0000256" key="10">
    <source>
        <dbReference type="ARBA" id="ARBA00023204"/>
    </source>
</evidence>
<comment type="subunit">
    <text evidence="12">Homodimer.</text>
</comment>
<keyword evidence="10 12" id="KW-0234">DNA repair</keyword>
<dbReference type="Pfam" id="PF01726">
    <property type="entry name" value="LexA_DNA_bind"/>
    <property type="match status" value="1"/>
</dbReference>
<dbReference type="InterPro" id="IPR036388">
    <property type="entry name" value="WH-like_DNA-bd_sf"/>
</dbReference>
<dbReference type="PRINTS" id="PR00726">
    <property type="entry name" value="LEXASERPTASE"/>
</dbReference>
<dbReference type="NCBIfam" id="TIGR00498">
    <property type="entry name" value="lexA"/>
    <property type="match status" value="1"/>
</dbReference>
<dbReference type="InterPro" id="IPR015927">
    <property type="entry name" value="Peptidase_S24_S26A/B/C"/>
</dbReference>
<keyword evidence="8 12" id="KW-0238">DNA-binding</keyword>
<gene>
    <name evidence="12 16" type="primary">lexA</name>
    <name evidence="16" type="ORF">ISQ63_02335</name>
</gene>
<feature type="site" description="Cleavage; by autolysis" evidence="12">
    <location>
        <begin position="83"/>
        <end position="84"/>
    </location>
</feature>
<evidence type="ECO:0000256" key="12">
    <source>
        <dbReference type="HAMAP-Rule" id="MF_00015"/>
    </source>
</evidence>
<dbReference type="Proteomes" id="UP000744438">
    <property type="component" value="Unassembled WGS sequence"/>
</dbReference>
<keyword evidence="9 12" id="KW-0804">Transcription</keyword>
<reference evidence="16" key="1">
    <citation type="submission" date="2020-10" db="EMBL/GenBank/DDBJ databases">
        <title>Microbiome of the Black Sea water column analyzed by genome centric metagenomics.</title>
        <authorList>
            <person name="Cabello-Yeves P.J."/>
            <person name="Callieri C."/>
            <person name="Picazo A."/>
            <person name="Mehrshad M."/>
            <person name="Haro-Moreno J.M."/>
            <person name="Roda-Garcia J."/>
            <person name="Dzembekova N."/>
            <person name="Slabakova V."/>
            <person name="Slabakova N."/>
            <person name="Moncheva S."/>
            <person name="Rodriguez-Valera F."/>
        </authorList>
    </citation>
    <scope>NUCLEOTIDE SEQUENCE</scope>
    <source>
        <strain evidence="16">BS307-5m-G49</strain>
    </source>
</reference>
<keyword evidence="3 12" id="KW-0235">DNA replication</keyword>
<evidence type="ECO:0000256" key="4">
    <source>
        <dbReference type="ARBA" id="ARBA00022763"/>
    </source>
</evidence>
<dbReference type="GO" id="GO:0006260">
    <property type="term" value="P:DNA replication"/>
    <property type="evidence" value="ECO:0007669"/>
    <property type="project" value="UniProtKB-UniRule"/>
</dbReference>
<sequence length="200" mass="21827">MKNLTKRQSEIFNYIKEEIENNGYPPTRSEISKTFGFKSPNAAEDHLKALKKKGVLDLAAGTSRGITLSNQSSGIPVIGLVSAGGPILSEENIEKTIPNNPGILSHGVDFYLKVKGDSMIDVGIFENDLIAINKNIPVKKGSIVVARINDEVTVKTLTKISDSQVILRPENSSYPDIEINPKKDNLIFEGTCVGLLRDFS</sequence>
<keyword evidence="4 12" id="KW-0227">DNA damage</keyword>
<evidence type="ECO:0000256" key="9">
    <source>
        <dbReference type="ARBA" id="ARBA00023163"/>
    </source>
</evidence>
<dbReference type="PANTHER" id="PTHR33516:SF2">
    <property type="entry name" value="LEXA REPRESSOR-RELATED"/>
    <property type="match status" value="1"/>
</dbReference>
<feature type="active site" description="For autocatalytic cleavage activity" evidence="12">
    <location>
        <position position="118"/>
    </location>
</feature>
<evidence type="ECO:0000256" key="7">
    <source>
        <dbReference type="ARBA" id="ARBA00023015"/>
    </source>
</evidence>
<evidence type="ECO:0000256" key="13">
    <source>
        <dbReference type="RuleBase" id="RU003991"/>
    </source>
</evidence>
<dbReference type="CDD" id="cd06529">
    <property type="entry name" value="S24_LexA-like"/>
    <property type="match status" value="1"/>
</dbReference>
<comment type="caution">
    <text evidence="16">The sequence shown here is derived from an EMBL/GenBank/DDBJ whole genome shotgun (WGS) entry which is preliminary data.</text>
</comment>
<proteinExistence type="inferred from homology"/>
<dbReference type="GO" id="GO:0004252">
    <property type="term" value="F:serine-type endopeptidase activity"/>
    <property type="evidence" value="ECO:0007669"/>
    <property type="project" value="UniProtKB-UniRule"/>
</dbReference>
<dbReference type="SUPFAM" id="SSF46785">
    <property type="entry name" value="Winged helix' DNA-binding domain"/>
    <property type="match status" value="1"/>
</dbReference>
<dbReference type="EC" id="3.4.21.88" evidence="12"/>
<dbReference type="AlphaFoldDB" id="A0A937HWI9"/>
<comment type="similarity">
    <text evidence="1 12 13">Belongs to the peptidase S24 family.</text>
</comment>
<keyword evidence="11 12" id="KW-0742">SOS response</keyword>
<evidence type="ECO:0000256" key="1">
    <source>
        <dbReference type="ARBA" id="ARBA00007484"/>
    </source>
</evidence>
<dbReference type="InterPro" id="IPR006197">
    <property type="entry name" value="Peptidase_S24_LexA"/>
</dbReference>
<dbReference type="Gene3D" id="2.10.109.10">
    <property type="entry name" value="Umud Fragment, subunit A"/>
    <property type="match status" value="1"/>
</dbReference>
<evidence type="ECO:0000259" key="15">
    <source>
        <dbReference type="Pfam" id="PF01726"/>
    </source>
</evidence>
<dbReference type="GO" id="GO:0045892">
    <property type="term" value="P:negative regulation of DNA-templated transcription"/>
    <property type="evidence" value="ECO:0007669"/>
    <property type="project" value="UniProtKB-UniRule"/>
</dbReference>
<keyword evidence="2 12" id="KW-0678">Repressor</keyword>
<evidence type="ECO:0000259" key="14">
    <source>
        <dbReference type="Pfam" id="PF00717"/>
    </source>
</evidence>
<dbReference type="GO" id="GO:0009432">
    <property type="term" value="P:SOS response"/>
    <property type="evidence" value="ECO:0007669"/>
    <property type="project" value="UniProtKB-UniRule"/>
</dbReference>
<dbReference type="InterPro" id="IPR050077">
    <property type="entry name" value="LexA_repressor"/>
</dbReference>
<feature type="domain" description="Peptidase S24/S26A/S26B/S26C" evidence="14">
    <location>
        <begin position="76"/>
        <end position="191"/>
    </location>
</feature>
<name>A0A937HWI9_9GAMM</name>
<comment type="catalytic activity">
    <reaction evidence="12">
        <text>Hydrolysis of Ala-|-Gly bond in repressor LexA.</text>
        <dbReference type="EC" id="3.4.21.88"/>
    </reaction>
</comment>
<protein>
    <recommendedName>
        <fullName evidence="12">LexA repressor</fullName>
        <ecNumber evidence="12">3.4.21.88</ecNumber>
    </recommendedName>
</protein>
<dbReference type="Pfam" id="PF00717">
    <property type="entry name" value="Peptidase_S24"/>
    <property type="match status" value="1"/>
</dbReference>
<dbReference type="InterPro" id="IPR006200">
    <property type="entry name" value="LexA"/>
</dbReference>
<evidence type="ECO:0000256" key="2">
    <source>
        <dbReference type="ARBA" id="ARBA00022491"/>
    </source>
</evidence>
<dbReference type="GO" id="GO:0006508">
    <property type="term" value="P:proteolysis"/>
    <property type="evidence" value="ECO:0007669"/>
    <property type="project" value="InterPro"/>
</dbReference>
<keyword evidence="5 12" id="KW-0378">Hydrolase</keyword>
<feature type="active site" description="For autocatalytic cleavage activity" evidence="12">
    <location>
        <position position="155"/>
    </location>
</feature>
<evidence type="ECO:0000313" key="17">
    <source>
        <dbReference type="Proteomes" id="UP000744438"/>
    </source>
</evidence>
<comment type="function">
    <text evidence="12">Represses a number of genes involved in the response to DNA damage (SOS response), including recA and lexA. In the presence of single-stranded DNA, RecA interacts with LexA causing an autocatalytic cleavage which disrupts the DNA-binding part of LexA, leading to derepression of the SOS regulon and eventually DNA repair.</text>
</comment>
<dbReference type="InterPro" id="IPR006199">
    <property type="entry name" value="LexA_DNA-bd_dom"/>
</dbReference>
<dbReference type="Gene3D" id="1.10.10.10">
    <property type="entry name" value="Winged helix-like DNA-binding domain superfamily/Winged helix DNA-binding domain"/>
    <property type="match status" value="1"/>
</dbReference>
<feature type="domain" description="LexA repressor DNA-binding" evidence="15">
    <location>
        <begin position="1"/>
        <end position="65"/>
    </location>
</feature>
<dbReference type="SUPFAM" id="SSF51306">
    <property type="entry name" value="LexA/Signal peptidase"/>
    <property type="match status" value="1"/>
</dbReference>
<evidence type="ECO:0000256" key="6">
    <source>
        <dbReference type="ARBA" id="ARBA00022813"/>
    </source>
</evidence>
<dbReference type="FunFam" id="1.10.10.10:FF:000009">
    <property type="entry name" value="LexA repressor"/>
    <property type="match status" value="1"/>
</dbReference>
<dbReference type="HAMAP" id="MF_00015">
    <property type="entry name" value="LexA"/>
    <property type="match status" value="1"/>
</dbReference>
<keyword evidence="7 12" id="KW-0805">Transcription regulation</keyword>
<evidence type="ECO:0000256" key="5">
    <source>
        <dbReference type="ARBA" id="ARBA00022801"/>
    </source>
</evidence>
<dbReference type="InterPro" id="IPR039418">
    <property type="entry name" value="LexA-like"/>
</dbReference>